<proteinExistence type="predicted"/>
<dbReference type="SUPFAM" id="SSF56349">
    <property type="entry name" value="DNA breaking-rejoining enzymes"/>
    <property type="match status" value="1"/>
</dbReference>
<dbReference type="Pfam" id="PF13495">
    <property type="entry name" value="Phage_int_SAM_4"/>
    <property type="match status" value="1"/>
</dbReference>
<sequence length="285" mass="32697">MTALRQTMIEAMRLHGFAQRTHTTYLMVITDLTRYFHRPPDTLSTDDLQRFFNHLVQERGLSAASCRVYLHGVRFLYLQVFYRPSVEVSPVVPKTPQRIPELLTPDEVRRILAACQNPKHRMMLELCYGCGLRVSEVYHLRVRDIDSQRGQLRVAQGKGAKDHMVLLSVTLLDRLRDYWRAYRPPTCLFPSALFPDRALHPSAPQKAFTQAKRQAGVEWIGGIHSLRHAYATDVLEQGMPVHQLQRLLGHRSVQSTMRYMHWLPGQQGTSQGPIDLVAGLEVAHD</sequence>
<dbReference type="PROSITE" id="PS51898">
    <property type="entry name" value="TYR_RECOMBINASE"/>
    <property type="match status" value="1"/>
</dbReference>
<dbReference type="PANTHER" id="PTHR30349:SF90">
    <property type="entry name" value="TYROSINE RECOMBINASE XERD"/>
    <property type="match status" value="1"/>
</dbReference>
<keyword evidence="2" id="KW-0238">DNA-binding</keyword>
<dbReference type="Pfam" id="PF00589">
    <property type="entry name" value="Phage_integrase"/>
    <property type="match status" value="1"/>
</dbReference>
<dbReference type="Gene3D" id="1.10.150.130">
    <property type="match status" value="1"/>
</dbReference>
<dbReference type="Proteomes" id="UP001225957">
    <property type="component" value="Unassembled WGS sequence"/>
</dbReference>
<dbReference type="InterPro" id="IPR010998">
    <property type="entry name" value="Integrase_recombinase_N"/>
</dbReference>
<evidence type="ECO:0000256" key="3">
    <source>
        <dbReference type="ARBA" id="ARBA00023172"/>
    </source>
</evidence>
<name>A0ABT6V0Q6_9GAMM</name>
<gene>
    <name evidence="5" type="ORF">QLQ83_11925</name>
</gene>
<dbReference type="RefSeq" id="WP_282735746.1">
    <property type="nucleotide sequence ID" value="NZ_JASCQP010000027.1"/>
</dbReference>
<evidence type="ECO:0000256" key="1">
    <source>
        <dbReference type="ARBA" id="ARBA00022908"/>
    </source>
</evidence>
<dbReference type="EMBL" id="JASCQP010000027">
    <property type="protein sequence ID" value="MDI5891808.1"/>
    <property type="molecule type" value="Genomic_DNA"/>
</dbReference>
<dbReference type="InterPro" id="IPR013762">
    <property type="entry name" value="Integrase-like_cat_sf"/>
</dbReference>
<dbReference type="InterPro" id="IPR004107">
    <property type="entry name" value="Integrase_SAM-like_N"/>
</dbReference>
<keyword evidence="6" id="KW-1185">Reference proteome</keyword>
<protein>
    <submittedName>
        <fullName evidence="5">Site-specific integrase</fullName>
    </submittedName>
</protein>
<reference evidence="5 6" key="1">
    <citation type="submission" date="2023-04" db="EMBL/GenBank/DDBJ databases">
        <title>Halomonas strains isolated from rhizosphere soil.</title>
        <authorList>
            <person name="Xu L."/>
            <person name="Sun J.-Q."/>
        </authorList>
    </citation>
    <scope>NUCLEOTIDE SEQUENCE [LARGE SCALE GENOMIC DNA]</scope>
    <source>
        <strain evidence="5 6">LR5S20</strain>
    </source>
</reference>
<dbReference type="InterPro" id="IPR050090">
    <property type="entry name" value="Tyrosine_recombinase_XerCD"/>
</dbReference>
<keyword evidence="3" id="KW-0233">DNA recombination</keyword>
<dbReference type="InterPro" id="IPR002104">
    <property type="entry name" value="Integrase_catalytic"/>
</dbReference>
<evidence type="ECO:0000256" key="2">
    <source>
        <dbReference type="ARBA" id="ARBA00023125"/>
    </source>
</evidence>
<accession>A0ABT6V0Q6</accession>
<dbReference type="InterPro" id="IPR011010">
    <property type="entry name" value="DNA_brk_join_enz"/>
</dbReference>
<organism evidence="5 6">
    <name type="scientific">Halomonas rhizosphaerae</name>
    <dbReference type="NCBI Taxonomy" id="3043296"/>
    <lineage>
        <taxon>Bacteria</taxon>
        <taxon>Pseudomonadati</taxon>
        <taxon>Pseudomonadota</taxon>
        <taxon>Gammaproteobacteria</taxon>
        <taxon>Oceanospirillales</taxon>
        <taxon>Halomonadaceae</taxon>
        <taxon>Halomonas</taxon>
    </lineage>
</organism>
<evidence type="ECO:0000259" key="4">
    <source>
        <dbReference type="PROSITE" id="PS51898"/>
    </source>
</evidence>
<comment type="caution">
    <text evidence="5">The sequence shown here is derived from an EMBL/GenBank/DDBJ whole genome shotgun (WGS) entry which is preliminary data.</text>
</comment>
<dbReference type="PANTHER" id="PTHR30349">
    <property type="entry name" value="PHAGE INTEGRASE-RELATED"/>
    <property type="match status" value="1"/>
</dbReference>
<keyword evidence="1" id="KW-0229">DNA integration</keyword>
<dbReference type="Gene3D" id="1.10.443.10">
    <property type="entry name" value="Intergrase catalytic core"/>
    <property type="match status" value="1"/>
</dbReference>
<feature type="domain" description="Tyr recombinase" evidence="4">
    <location>
        <begin position="98"/>
        <end position="273"/>
    </location>
</feature>
<evidence type="ECO:0000313" key="5">
    <source>
        <dbReference type="EMBL" id="MDI5891808.1"/>
    </source>
</evidence>
<evidence type="ECO:0000313" key="6">
    <source>
        <dbReference type="Proteomes" id="UP001225957"/>
    </source>
</evidence>